<dbReference type="GO" id="GO:0030431">
    <property type="term" value="P:sleep"/>
    <property type="evidence" value="ECO:0007669"/>
    <property type="project" value="InterPro"/>
</dbReference>
<dbReference type="RefSeq" id="XP_027205563.1">
    <property type="nucleotide sequence ID" value="XM_027349762.1"/>
</dbReference>
<gene>
    <name evidence="2" type="primary">LOC113799168</name>
</gene>
<evidence type="ECO:0000313" key="1">
    <source>
        <dbReference type="Proteomes" id="UP000515146"/>
    </source>
</evidence>
<keyword evidence="1" id="KW-1185">Reference proteome</keyword>
<evidence type="ECO:0000313" key="2">
    <source>
        <dbReference type="RefSeq" id="XP_027205563.1"/>
    </source>
</evidence>
<dbReference type="PANTHER" id="PTHR33562:SF14">
    <property type="entry name" value="PROTEIN QUIVER"/>
    <property type="match status" value="1"/>
</dbReference>
<proteinExistence type="predicted"/>
<dbReference type="OrthoDB" id="6496929at2759"/>
<dbReference type="InParanoid" id="A0A6P6YJ78"/>
<dbReference type="InterPro" id="IPR031424">
    <property type="entry name" value="QVR-like"/>
</dbReference>
<dbReference type="Proteomes" id="UP000515146">
    <property type="component" value="Unplaced"/>
</dbReference>
<dbReference type="InterPro" id="IPR050975">
    <property type="entry name" value="Sleep_regulator"/>
</dbReference>
<reference evidence="2" key="1">
    <citation type="submission" date="2025-08" db="UniProtKB">
        <authorList>
            <consortium name="RefSeq"/>
        </authorList>
    </citation>
    <scope>IDENTIFICATION</scope>
    <source>
        <strain evidence="2">Airmid</strain>
    </source>
</reference>
<dbReference type="FunCoup" id="A0A6P6YJ78">
    <property type="interactions" value="2"/>
</dbReference>
<sequence>MMLLFLMTLCLTSTLGYADVKDASGPSSSAMPLITTSTEMLSQPMSSVQPVSESLTASAISCYVCNSKNDSACFDEKTLRKDHIHECHPINGQQSIGCWRLEQWVIYDQNAELKAHDRIIRACAYKKQDHNCIYRSGFGGMISHCLCNSTACNSAMTMSSITPVSYFFTLLSTLLCFVTIKSFF</sequence>
<dbReference type="AlphaFoldDB" id="A0A6P6YJ78"/>
<protein>
    <submittedName>
        <fullName evidence="2">Uncharacterized protein LOC113799168</fullName>
    </submittedName>
</protein>
<dbReference type="KEGG" id="dpte:113799168"/>
<dbReference type="GeneID" id="113799168"/>
<dbReference type="OMA" id="IHAGCES"/>
<dbReference type="GO" id="GO:0032222">
    <property type="term" value="P:regulation of synaptic transmission, cholinergic"/>
    <property type="evidence" value="ECO:0007669"/>
    <property type="project" value="InterPro"/>
</dbReference>
<organism evidence="1 2">
    <name type="scientific">Dermatophagoides pteronyssinus</name>
    <name type="common">European house dust mite</name>
    <dbReference type="NCBI Taxonomy" id="6956"/>
    <lineage>
        <taxon>Eukaryota</taxon>
        <taxon>Metazoa</taxon>
        <taxon>Ecdysozoa</taxon>
        <taxon>Arthropoda</taxon>
        <taxon>Chelicerata</taxon>
        <taxon>Arachnida</taxon>
        <taxon>Acari</taxon>
        <taxon>Acariformes</taxon>
        <taxon>Sarcoptiformes</taxon>
        <taxon>Astigmata</taxon>
        <taxon>Psoroptidia</taxon>
        <taxon>Analgoidea</taxon>
        <taxon>Pyroglyphidae</taxon>
        <taxon>Dermatophagoidinae</taxon>
        <taxon>Dermatophagoides</taxon>
    </lineage>
</organism>
<name>A0A6P6YJ78_DERPT</name>
<dbReference type="Pfam" id="PF17064">
    <property type="entry name" value="QVR"/>
    <property type="match status" value="1"/>
</dbReference>
<dbReference type="PANTHER" id="PTHR33562">
    <property type="entry name" value="ATILLA, ISOFORM B-RELATED-RELATED"/>
    <property type="match status" value="1"/>
</dbReference>
<accession>A0A6P6YJ78</accession>